<evidence type="ECO:0000313" key="4">
    <source>
        <dbReference type="WBParaSite" id="GPUH_0000477001-mRNA-1"/>
    </source>
</evidence>
<reference evidence="4" key="1">
    <citation type="submission" date="2016-06" db="UniProtKB">
        <authorList>
            <consortium name="WormBaseParasite"/>
        </authorList>
    </citation>
    <scope>IDENTIFICATION</scope>
</reference>
<sequence>MMFYRCKTDVAKSSVDSKSSAISTEDIHRLTGKIATLENEKFVFATQLKLARNKLENLELLEAQKKILEDRVVILNDMNDCLVVRFFFFLFSFFFQ</sequence>
<proteinExistence type="predicted"/>
<dbReference type="EMBL" id="UYRT01009347">
    <property type="protein sequence ID" value="VDK47175.1"/>
    <property type="molecule type" value="Genomic_DNA"/>
</dbReference>
<dbReference type="Proteomes" id="UP000271098">
    <property type="component" value="Unassembled WGS sequence"/>
</dbReference>
<evidence type="ECO:0000313" key="3">
    <source>
        <dbReference type="Proteomes" id="UP000271098"/>
    </source>
</evidence>
<reference evidence="2 3" key="2">
    <citation type="submission" date="2018-11" db="EMBL/GenBank/DDBJ databases">
        <authorList>
            <consortium name="Pathogen Informatics"/>
        </authorList>
    </citation>
    <scope>NUCLEOTIDE SEQUENCE [LARGE SCALE GENOMIC DNA]</scope>
</reference>
<dbReference type="OrthoDB" id="331602at2759"/>
<accession>A0A183D7S2</accession>
<dbReference type="AlphaFoldDB" id="A0A183D7S2"/>
<name>A0A183D7S2_9BILA</name>
<evidence type="ECO:0000256" key="1">
    <source>
        <dbReference type="SAM" id="Coils"/>
    </source>
</evidence>
<feature type="coiled-coil region" evidence="1">
    <location>
        <begin position="51"/>
        <end position="78"/>
    </location>
</feature>
<protein>
    <submittedName>
        <fullName evidence="2 4">Uncharacterized protein</fullName>
    </submittedName>
</protein>
<gene>
    <name evidence="2" type="ORF">GPUH_LOCUS4761</name>
</gene>
<evidence type="ECO:0000313" key="2">
    <source>
        <dbReference type="EMBL" id="VDK47175.1"/>
    </source>
</evidence>
<keyword evidence="1" id="KW-0175">Coiled coil</keyword>
<dbReference type="WBParaSite" id="GPUH_0000477001-mRNA-1">
    <property type="protein sequence ID" value="GPUH_0000477001-mRNA-1"/>
    <property type="gene ID" value="GPUH_0000477001"/>
</dbReference>
<keyword evidence="3" id="KW-1185">Reference proteome</keyword>
<organism evidence="4">
    <name type="scientific">Gongylonema pulchrum</name>
    <dbReference type="NCBI Taxonomy" id="637853"/>
    <lineage>
        <taxon>Eukaryota</taxon>
        <taxon>Metazoa</taxon>
        <taxon>Ecdysozoa</taxon>
        <taxon>Nematoda</taxon>
        <taxon>Chromadorea</taxon>
        <taxon>Rhabditida</taxon>
        <taxon>Spirurina</taxon>
        <taxon>Spiruromorpha</taxon>
        <taxon>Spiruroidea</taxon>
        <taxon>Gongylonematidae</taxon>
        <taxon>Gongylonema</taxon>
    </lineage>
</organism>